<dbReference type="CDD" id="cd00130">
    <property type="entry name" value="PAS"/>
    <property type="match status" value="1"/>
</dbReference>
<accession>A0A562RG74</accession>
<keyword evidence="6" id="KW-1185">Reference proteome</keyword>
<dbReference type="GO" id="GO:0003677">
    <property type="term" value="F:DNA binding"/>
    <property type="evidence" value="ECO:0007669"/>
    <property type="project" value="UniProtKB-KW"/>
</dbReference>
<reference evidence="5 6" key="1">
    <citation type="journal article" date="2015" name="Stand. Genomic Sci.">
        <title>Genomic Encyclopedia of Bacterial and Archaeal Type Strains, Phase III: the genomes of soil and plant-associated and newly described type strains.</title>
        <authorList>
            <person name="Whitman W.B."/>
            <person name="Woyke T."/>
            <person name="Klenk H.P."/>
            <person name="Zhou Y."/>
            <person name="Lilburn T.G."/>
            <person name="Beck B.J."/>
            <person name="De Vos P."/>
            <person name="Vandamme P."/>
            <person name="Eisen J.A."/>
            <person name="Garrity G."/>
            <person name="Hugenholtz P."/>
            <person name="Kyrpides N.C."/>
        </authorList>
    </citation>
    <scope>NUCLEOTIDE SEQUENCE [LARGE SCALE GENOMIC DNA]</scope>
    <source>
        <strain evidence="5 6">CGMCC 1.10822</strain>
    </source>
</reference>
<dbReference type="PROSITE" id="PS00622">
    <property type="entry name" value="HTH_LUXR_1"/>
    <property type="match status" value="1"/>
</dbReference>
<gene>
    <name evidence="5" type="ORF">IP91_01691</name>
</gene>
<keyword evidence="2" id="KW-0238">DNA-binding</keyword>
<sequence length="223" mass="24724">MNAHEAAAHRTSALKAGVSEALLHDTGPDALLASTPVMAPAAYAIDYETIFRFAPVGMCISVNRVIQASNDTLTQMFRYAHGALDGQSFLALYPTMDEFLRTGHRIIPIMNARGRYSDERIMRRATGELFWCHVTGRALDAQDPLGPGVWTFEDVSEKRPVSAELTPREREIAAFLVEGKTSKMIARHTDLSPRTVEMHRARLMRKFGAATSSELVHKLVGTR</sequence>
<keyword evidence="3" id="KW-0804">Transcription</keyword>
<evidence type="ECO:0000313" key="6">
    <source>
        <dbReference type="Proteomes" id="UP000318431"/>
    </source>
</evidence>
<dbReference type="SUPFAM" id="SSF55785">
    <property type="entry name" value="PYP-like sensor domain (PAS domain)"/>
    <property type="match status" value="1"/>
</dbReference>
<dbReference type="Pfam" id="PF00196">
    <property type="entry name" value="GerE"/>
    <property type="match status" value="1"/>
</dbReference>
<dbReference type="AlphaFoldDB" id="A0A562RG74"/>
<evidence type="ECO:0000256" key="1">
    <source>
        <dbReference type="ARBA" id="ARBA00023015"/>
    </source>
</evidence>
<dbReference type="Gene3D" id="1.10.10.10">
    <property type="entry name" value="Winged helix-like DNA-binding domain superfamily/Winged helix DNA-binding domain"/>
    <property type="match status" value="1"/>
</dbReference>
<name>A0A562RG74_9BURK</name>
<dbReference type="NCBIfam" id="TIGR00229">
    <property type="entry name" value="sensory_box"/>
    <property type="match status" value="1"/>
</dbReference>
<proteinExistence type="predicted"/>
<dbReference type="PANTHER" id="PTHR44688">
    <property type="entry name" value="DNA-BINDING TRANSCRIPTIONAL ACTIVATOR DEVR_DOSR"/>
    <property type="match status" value="1"/>
</dbReference>
<feature type="domain" description="HTH luxR-type" evidence="4">
    <location>
        <begin position="158"/>
        <end position="223"/>
    </location>
</feature>
<keyword evidence="1" id="KW-0805">Transcription regulation</keyword>
<evidence type="ECO:0000259" key="4">
    <source>
        <dbReference type="PROSITE" id="PS50043"/>
    </source>
</evidence>
<dbReference type="Pfam" id="PF13426">
    <property type="entry name" value="PAS_9"/>
    <property type="match status" value="1"/>
</dbReference>
<dbReference type="EMBL" id="VLLB01000002">
    <property type="protein sequence ID" value="TWI67574.1"/>
    <property type="molecule type" value="Genomic_DNA"/>
</dbReference>
<dbReference type="InterPro" id="IPR016032">
    <property type="entry name" value="Sig_transdc_resp-reg_C-effctor"/>
</dbReference>
<dbReference type="Proteomes" id="UP000318431">
    <property type="component" value="Unassembled WGS sequence"/>
</dbReference>
<organism evidence="5 6">
    <name type="scientific">Pseudoduganella lurida</name>
    <dbReference type="NCBI Taxonomy" id="1036180"/>
    <lineage>
        <taxon>Bacteria</taxon>
        <taxon>Pseudomonadati</taxon>
        <taxon>Pseudomonadota</taxon>
        <taxon>Betaproteobacteria</taxon>
        <taxon>Burkholderiales</taxon>
        <taxon>Oxalobacteraceae</taxon>
        <taxon>Telluria group</taxon>
        <taxon>Pseudoduganella</taxon>
    </lineage>
</organism>
<comment type="caution">
    <text evidence="5">The sequence shown here is derived from an EMBL/GenBank/DDBJ whole genome shotgun (WGS) entry which is preliminary data.</text>
</comment>
<dbReference type="PANTHER" id="PTHR44688:SF16">
    <property type="entry name" value="DNA-BINDING TRANSCRIPTIONAL ACTIVATOR DEVR_DOSR"/>
    <property type="match status" value="1"/>
</dbReference>
<dbReference type="GO" id="GO:0006355">
    <property type="term" value="P:regulation of DNA-templated transcription"/>
    <property type="evidence" value="ECO:0007669"/>
    <property type="project" value="InterPro"/>
</dbReference>
<dbReference type="SMART" id="SM00421">
    <property type="entry name" value="HTH_LUXR"/>
    <property type="match status" value="1"/>
</dbReference>
<protein>
    <submittedName>
        <fullName evidence="5">PAS domain S-box-containing protein</fullName>
    </submittedName>
</protein>
<evidence type="ECO:0000313" key="5">
    <source>
        <dbReference type="EMBL" id="TWI67574.1"/>
    </source>
</evidence>
<dbReference type="PROSITE" id="PS50043">
    <property type="entry name" value="HTH_LUXR_2"/>
    <property type="match status" value="1"/>
</dbReference>
<evidence type="ECO:0000256" key="2">
    <source>
        <dbReference type="ARBA" id="ARBA00023125"/>
    </source>
</evidence>
<dbReference type="SUPFAM" id="SSF46894">
    <property type="entry name" value="C-terminal effector domain of the bipartite response regulators"/>
    <property type="match status" value="1"/>
</dbReference>
<dbReference type="InterPro" id="IPR036388">
    <property type="entry name" value="WH-like_DNA-bd_sf"/>
</dbReference>
<dbReference type="InterPro" id="IPR000014">
    <property type="entry name" value="PAS"/>
</dbReference>
<dbReference type="Gene3D" id="3.30.450.20">
    <property type="entry name" value="PAS domain"/>
    <property type="match status" value="1"/>
</dbReference>
<dbReference type="CDD" id="cd06170">
    <property type="entry name" value="LuxR_C_like"/>
    <property type="match status" value="1"/>
</dbReference>
<dbReference type="PRINTS" id="PR00038">
    <property type="entry name" value="HTHLUXR"/>
</dbReference>
<dbReference type="InterPro" id="IPR000792">
    <property type="entry name" value="Tscrpt_reg_LuxR_C"/>
</dbReference>
<evidence type="ECO:0000256" key="3">
    <source>
        <dbReference type="ARBA" id="ARBA00023163"/>
    </source>
</evidence>
<dbReference type="InterPro" id="IPR035965">
    <property type="entry name" value="PAS-like_dom_sf"/>
</dbReference>